<dbReference type="PANTHER" id="PTHR33508:SF1">
    <property type="entry name" value="UPF0056 MEMBRANE PROTEIN YHCE"/>
    <property type="match status" value="1"/>
</dbReference>
<evidence type="ECO:0000256" key="4">
    <source>
        <dbReference type="ARBA" id="ARBA00022692"/>
    </source>
</evidence>
<evidence type="ECO:0000256" key="1">
    <source>
        <dbReference type="ARBA" id="ARBA00004651"/>
    </source>
</evidence>
<keyword evidence="6 7" id="KW-0472">Membrane</keyword>
<name>A0A0V8RS89_9ACTO</name>
<evidence type="ECO:0000256" key="7">
    <source>
        <dbReference type="RuleBase" id="RU362048"/>
    </source>
</evidence>
<accession>A0A0V8RS89</accession>
<keyword evidence="5 7" id="KW-1133">Transmembrane helix</keyword>
<reference evidence="8 9" key="1">
    <citation type="submission" date="2015-10" db="EMBL/GenBank/DDBJ databases">
        <title>Draft Genome of Actinomyces odontolyticus subsp. actinosynbacter strain XH001.</title>
        <authorList>
            <person name="Mclean J.S."/>
            <person name="He X."/>
        </authorList>
    </citation>
    <scope>NUCLEOTIDE SEQUENCE [LARGE SCALE GENOMIC DNA]</scope>
    <source>
        <strain evidence="8 9">XH001</strain>
    </source>
</reference>
<dbReference type="OrthoDB" id="21094at2"/>
<comment type="caution">
    <text evidence="8">The sequence shown here is derived from an EMBL/GenBank/DDBJ whole genome shotgun (WGS) entry which is preliminary data.</text>
</comment>
<proteinExistence type="inferred from homology"/>
<feature type="transmembrane region" description="Helical" evidence="7">
    <location>
        <begin position="140"/>
        <end position="161"/>
    </location>
</feature>
<dbReference type="GO" id="GO:0005886">
    <property type="term" value="C:plasma membrane"/>
    <property type="evidence" value="ECO:0007669"/>
    <property type="project" value="UniProtKB-SubCell"/>
</dbReference>
<evidence type="ECO:0000313" key="8">
    <source>
        <dbReference type="EMBL" id="KSW10889.1"/>
    </source>
</evidence>
<dbReference type="Pfam" id="PF01914">
    <property type="entry name" value="MarC"/>
    <property type="match status" value="1"/>
</dbReference>
<evidence type="ECO:0000313" key="9">
    <source>
        <dbReference type="Proteomes" id="UP000054686"/>
    </source>
</evidence>
<evidence type="ECO:0000256" key="5">
    <source>
        <dbReference type="ARBA" id="ARBA00022989"/>
    </source>
</evidence>
<dbReference type="Proteomes" id="UP000054686">
    <property type="component" value="Unassembled WGS sequence"/>
</dbReference>
<dbReference type="AlphaFoldDB" id="A0A0V8RS89"/>
<dbReference type="NCBIfam" id="TIGR00427">
    <property type="entry name" value="NAAT family transporter"/>
    <property type="match status" value="1"/>
</dbReference>
<dbReference type="PANTHER" id="PTHR33508">
    <property type="entry name" value="UPF0056 MEMBRANE PROTEIN YHCE"/>
    <property type="match status" value="1"/>
</dbReference>
<protein>
    <recommendedName>
        <fullName evidence="7">UPF0056 membrane protein</fullName>
    </recommendedName>
</protein>
<dbReference type="RefSeq" id="WP_060566516.1">
    <property type="nucleotide sequence ID" value="NZ_CP040006.1"/>
</dbReference>
<feature type="transmembrane region" description="Helical" evidence="7">
    <location>
        <begin position="108"/>
        <end position="134"/>
    </location>
</feature>
<sequence>MSLFDVTLFATAFATLTVIMDPIGTVPVFLGLTARYSQPKQRRAAIQATSVSFGVILTFAILGGQILRLLHISMEALQLSGGVLLFLVAMELLMGTDSSSPDTGDEGVNVALVPLGTPLLAGPGSIVAVMVAVGQAGTNVGSWIAVIVAVVLAHIVMWLTMRFSLMLSRMLGPGGIMLLTKISGLLLAAIATQLIMEGIFQFIATAKLS</sequence>
<evidence type="ECO:0000256" key="3">
    <source>
        <dbReference type="ARBA" id="ARBA00022475"/>
    </source>
</evidence>
<evidence type="ECO:0000256" key="2">
    <source>
        <dbReference type="ARBA" id="ARBA00009784"/>
    </source>
</evidence>
<keyword evidence="4 7" id="KW-0812">Transmembrane</keyword>
<gene>
    <name evidence="8" type="ORF">APY09_05285</name>
</gene>
<comment type="caution">
    <text evidence="7">Lacks conserved residue(s) required for the propagation of feature annotation.</text>
</comment>
<evidence type="ECO:0000256" key="6">
    <source>
        <dbReference type="ARBA" id="ARBA00023136"/>
    </source>
</evidence>
<organism evidence="8 9">
    <name type="scientific">Schaalia odontolytica</name>
    <dbReference type="NCBI Taxonomy" id="1660"/>
    <lineage>
        <taxon>Bacteria</taxon>
        <taxon>Bacillati</taxon>
        <taxon>Actinomycetota</taxon>
        <taxon>Actinomycetes</taxon>
        <taxon>Actinomycetales</taxon>
        <taxon>Actinomycetaceae</taxon>
        <taxon>Schaalia</taxon>
    </lineage>
</organism>
<comment type="subcellular location">
    <subcellularLocation>
        <location evidence="1 7">Cell membrane</location>
        <topology evidence="1 7">Multi-pass membrane protein</topology>
    </subcellularLocation>
</comment>
<dbReference type="InterPro" id="IPR002771">
    <property type="entry name" value="Multi_antbiot-R_MarC"/>
</dbReference>
<comment type="similarity">
    <text evidence="2 7">Belongs to the UPF0056 (MarC) family.</text>
</comment>
<dbReference type="EMBL" id="LLVT01000002">
    <property type="protein sequence ID" value="KSW10889.1"/>
    <property type="molecule type" value="Genomic_DNA"/>
</dbReference>
<feature type="transmembrane region" description="Helical" evidence="7">
    <location>
        <begin position="182"/>
        <end position="204"/>
    </location>
</feature>
<keyword evidence="3" id="KW-1003">Cell membrane</keyword>
<feature type="transmembrane region" description="Helical" evidence="7">
    <location>
        <begin position="44"/>
        <end position="64"/>
    </location>
</feature>
<feature type="transmembrane region" description="Helical" evidence="7">
    <location>
        <begin position="6"/>
        <end position="32"/>
    </location>
</feature>